<name>A0ABU2G825_9EURY</name>
<dbReference type="RefSeq" id="WP_310930431.1">
    <property type="nucleotide sequence ID" value="NZ_JAMQOQ010000006.1"/>
</dbReference>
<gene>
    <name evidence="1" type="ORF">NDI79_19785</name>
</gene>
<comment type="caution">
    <text evidence="1">The sequence shown here is derived from an EMBL/GenBank/DDBJ whole genome shotgun (WGS) entry which is preliminary data.</text>
</comment>
<reference evidence="1 2" key="1">
    <citation type="submission" date="2022-06" db="EMBL/GenBank/DDBJ databases">
        <title>Halogeometricum sp. a new haloarchaeum isolate from saline soil.</title>
        <authorList>
            <person name="Strakova D."/>
            <person name="Galisteo C."/>
            <person name="Sanchez-Porro C."/>
            <person name="Ventosa A."/>
        </authorList>
    </citation>
    <scope>NUCLEOTIDE SEQUENCE [LARGE SCALE GENOMIC DNA]</scope>
    <source>
        <strain evidence="2">S3BR25-2</strain>
    </source>
</reference>
<keyword evidence="2" id="KW-1185">Reference proteome</keyword>
<evidence type="ECO:0000313" key="1">
    <source>
        <dbReference type="EMBL" id="MDS0296419.1"/>
    </source>
</evidence>
<evidence type="ECO:0000313" key="2">
    <source>
        <dbReference type="Proteomes" id="UP001254813"/>
    </source>
</evidence>
<proteinExistence type="predicted"/>
<dbReference type="Proteomes" id="UP001254813">
    <property type="component" value="Unassembled WGS sequence"/>
</dbReference>
<accession>A0ABU2G825</accession>
<sequence length="162" mass="18484">MESTTATSYLSYNGEAFDFPHLRGRAQIVADIVGTDREIVERIDSALSSVHSDDLKHDAWASFGQYTSLEDVCSQIGVSQVTPRWQKYEHGLNADEFRLDQNQGDPYLTSSDVAQFGEHYLNWSDDPEISRRRYDALEDLLRAYAVSDVIPLFELADKRPYK</sequence>
<protein>
    <submittedName>
        <fullName evidence="1">Uncharacterized protein</fullName>
    </submittedName>
</protein>
<dbReference type="EMBL" id="JAMQOQ010000006">
    <property type="protein sequence ID" value="MDS0296419.1"/>
    <property type="molecule type" value="Genomic_DNA"/>
</dbReference>
<organism evidence="1 2">
    <name type="scientific">Halogeometricum luteum</name>
    <dbReference type="NCBI Taxonomy" id="2950537"/>
    <lineage>
        <taxon>Archaea</taxon>
        <taxon>Methanobacteriati</taxon>
        <taxon>Methanobacteriota</taxon>
        <taxon>Stenosarchaea group</taxon>
        <taxon>Halobacteria</taxon>
        <taxon>Halobacteriales</taxon>
        <taxon>Haloferacaceae</taxon>
        <taxon>Halogeometricum</taxon>
    </lineage>
</organism>